<name>A0A2C9DYX3_UREP2</name>
<organism evidence="1 2">
    <name type="scientific">Ureaplasma parvum serovar 3 (strain ATCC 27815 / 27 / NCTC 11736)</name>
    <dbReference type="NCBI Taxonomy" id="505682"/>
    <lineage>
        <taxon>Bacteria</taxon>
        <taxon>Bacillati</taxon>
        <taxon>Mycoplasmatota</taxon>
        <taxon>Mycoplasmoidales</taxon>
        <taxon>Mycoplasmoidaceae</taxon>
        <taxon>Ureaplasma</taxon>
    </lineage>
</organism>
<dbReference type="Proteomes" id="UP000002162">
    <property type="component" value="Chromosome"/>
</dbReference>
<dbReference type="Pfam" id="PF01633">
    <property type="entry name" value="Choline_kinase"/>
    <property type="match status" value="1"/>
</dbReference>
<dbReference type="Gene3D" id="3.90.1200.10">
    <property type="match status" value="1"/>
</dbReference>
<evidence type="ECO:0008006" key="3">
    <source>
        <dbReference type="Google" id="ProtNLM"/>
    </source>
</evidence>
<reference evidence="1 2" key="1">
    <citation type="submission" date="2008-02" db="EMBL/GenBank/DDBJ databases">
        <title>Genome sequence of Ureaplasma parvum serovar 3.</title>
        <authorList>
            <person name="Methe B.A."/>
            <person name="Glass J."/>
            <person name="Waites K."/>
            <person name="Shrivastava S."/>
        </authorList>
    </citation>
    <scope>NUCLEOTIDE SEQUENCE [LARGE SCALE GENOMIC DNA]</scope>
    <source>
        <strain evidence="2">ATCC 27815 / 27 / NCTC 11736</strain>
    </source>
</reference>
<dbReference type="GeneID" id="29672557"/>
<dbReference type="RefSeq" id="WP_006689011.1">
    <property type="nucleotide sequence ID" value="NC_010503.1"/>
</dbReference>
<dbReference type="SUPFAM" id="SSF56112">
    <property type="entry name" value="Protein kinase-like (PK-like)"/>
    <property type="match status" value="1"/>
</dbReference>
<dbReference type="EMBL" id="CP000942">
    <property type="protein sequence ID" value="ACA33139.1"/>
    <property type="molecule type" value="Genomic_DNA"/>
</dbReference>
<sequence length="267" mass="32156">MKNWAKSLLIDFINIDFHNFKSIQIVLDAWTNQVFEVVDIINLSWYIRIKIKKGNTLEHYLFTKFFKGYFYYDQQSHHLISQKINVKKPYVINEWFMANVIHNIKELQTLTINKKIKIKDFDYLSYLPLVKDDPLASYFKSIYEQEVKRTKLVLAHNDFSINNILANECENLFILIDFEYSSRNLKDWDLFNFLRDLNDVQLNFGISFIKEKLGYDECLIYKYLFLTSYYGFLWATNAFLKTNELKIKIYGENAYQKADFYLQKLNK</sequence>
<evidence type="ECO:0000313" key="2">
    <source>
        <dbReference type="Proteomes" id="UP000002162"/>
    </source>
</evidence>
<dbReference type="AlphaFoldDB" id="A0A2C9DYX3"/>
<dbReference type="KEGG" id="upa:UPA3_0395"/>
<dbReference type="HOGENOM" id="CLU_091027_0_0_14"/>
<gene>
    <name evidence="1" type="ordered locus">UPA3_0395</name>
</gene>
<evidence type="ECO:0000313" key="1">
    <source>
        <dbReference type="EMBL" id="ACA33139.1"/>
    </source>
</evidence>
<proteinExistence type="predicted"/>
<protein>
    <recommendedName>
        <fullName evidence="3">Choline kinase</fullName>
    </recommendedName>
</protein>
<accession>A0A2C9DYX3</accession>
<dbReference type="InterPro" id="IPR011009">
    <property type="entry name" value="Kinase-like_dom_sf"/>
</dbReference>